<name>Q950T0_SPIPN</name>
<proteinExistence type="inferred from homology"/>
<dbReference type="InterPro" id="IPR000298">
    <property type="entry name" value="Cyt_c_oxidase-like_su3"/>
</dbReference>
<dbReference type="PROSITE" id="PS50253">
    <property type="entry name" value="COX3"/>
    <property type="match status" value="1"/>
</dbReference>
<evidence type="ECO:0000256" key="2">
    <source>
        <dbReference type="ARBA" id="ARBA00022692"/>
    </source>
</evidence>
<dbReference type="GO" id="GO:0004129">
    <property type="term" value="F:cytochrome-c oxidase activity"/>
    <property type="evidence" value="ECO:0007669"/>
    <property type="project" value="InterPro"/>
</dbReference>
<evidence type="ECO:0000259" key="7">
    <source>
        <dbReference type="PROSITE" id="PS50253"/>
    </source>
</evidence>
<evidence type="ECO:0000256" key="1">
    <source>
        <dbReference type="ARBA" id="ARBA00004141"/>
    </source>
</evidence>
<keyword evidence="3 6" id="KW-1133">Transmembrane helix</keyword>
<keyword evidence="2 5" id="KW-0812">Transmembrane</keyword>
<comment type="similarity">
    <text evidence="5">Belongs to the cytochrome c oxidase subunit 3 family.</text>
</comment>
<evidence type="ECO:0000256" key="4">
    <source>
        <dbReference type="ARBA" id="ARBA00023136"/>
    </source>
</evidence>
<organism evidence="8">
    <name type="scientific">Spizellomyces punctatus</name>
    <dbReference type="NCBI Taxonomy" id="109760"/>
    <lineage>
        <taxon>Eukaryota</taxon>
        <taxon>Fungi</taxon>
        <taxon>Fungi incertae sedis</taxon>
        <taxon>Chytridiomycota</taxon>
        <taxon>Chytridiomycota incertae sedis</taxon>
        <taxon>Chytridiomycetes</taxon>
        <taxon>Spizellomycetales</taxon>
        <taxon>Spizellomycetaceae</taxon>
        <taxon>Spizellomyces</taxon>
    </lineage>
</organism>
<reference evidence="8" key="2">
    <citation type="journal article" date="2002" name="Mol. Biol. Evol.">
        <title>Hyaloraphidium curvatum: a linear mitochondrial genome, tRNA editing, and an evolutionary link to lower fungi.</title>
        <authorList>
            <person name="Forget L."/>
            <person name="Ustinova J."/>
            <person name="Wang Z."/>
            <person name="Huss V.A."/>
            <person name="Franz Lang B."/>
        </authorList>
    </citation>
    <scope>NUCLEOTIDE SEQUENCE</scope>
</reference>
<protein>
    <recommendedName>
        <fullName evidence="5">Cytochrome c oxidase subunit 3</fullName>
    </recommendedName>
</protein>
<sequence length="231" mass="26228">MFRSSCHLSLLPFLILTYLFLIIPLSYQIVFSNFVRVPMLDGSIYYNQNIYYWHLVDVVWLLVFLIFYYWGGDSAIGLAVFPFISTRSFTSDAGFSGYKLFITIIHRTYKGNRVPFLAIFNMETNTLLELIQLPNVVSLSVLMPVMLNLFSTIGSSKEVILLILKGSRFLGSQSFINAMTMLQQVDSVEVISNTSAIKEAIVRLRLLLRGTPVINNKVDTNQVINLFNGVV</sequence>
<dbReference type="SUPFAM" id="SSF81452">
    <property type="entry name" value="Cytochrome c oxidase subunit III-like"/>
    <property type="match status" value="1"/>
</dbReference>
<dbReference type="RefSeq" id="NP_150299.1">
    <property type="nucleotide sequence ID" value="NC_003052.1"/>
</dbReference>
<dbReference type="Pfam" id="PF00510">
    <property type="entry name" value="COX3"/>
    <property type="match status" value="1"/>
</dbReference>
<keyword evidence="4 6" id="KW-0472">Membrane</keyword>
<evidence type="ECO:0000256" key="3">
    <source>
        <dbReference type="ARBA" id="ARBA00022989"/>
    </source>
</evidence>
<reference evidence="8" key="1">
    <citation type="submission" date="2001-07" db="EMBL/GenBank/DDBJ databases">
        <authorList>
            <person name="Lang F.B.F."/>
        </authorList>
    </citation>
    <scope>NUCLEOTIDE SEQUENCE</scope>
</reference>
<gene>
    <name evidence="8" type="primary">orf231</name>
</gene>
<feature type="transmembrane region" description="Helical" evidence="6">
    <location>
        <begin position="50"/>
        <end position="70"/>
    </location>
</feature>
<evidence type="ECO:0000313" key="8">
    <source>
        <dbReference type="EMBL" id="AAK84228.1"/>
    </source>
</evidence>
<feature type="transmembrane region" description="Helical" evidence="6">
    <location>
        <begin position="7"/>
        <end position="30"/>
    </location>
</feature>
<keyword evidence="5 8" id="KW-0496">Mitochondrion</keyword>
<dbReference type="AlphaFoldDB" id="Q950T0"/>
<comment type="function">
    <text evidence="5">Component of the cytochrome c oxidase, the last enzyme in the mitochondrial electron transport chain which drives oxidative phosphorylation. The respiratory chain contains 3 multisubunit complexes succinate dehydrogenase (complex II, CII), ubiquinol-cytochrome c oxidoreductase (cytochrome b-c1 complex, complex III, CIII) and cytochrome c oxidase (complex IV, CIV), that cooperate to transfer electrons derived from NADH and succinate to molecular oxygen, creating an electrochemical gradient over the inner membrane that drives transmembrane transport and the ATP synthase. Cytochrome c oxidase is the component of the respiratory chain that catalyzes the reduction of oxygen to water. Electrons originating from reduced cytochrome c in the intermembrane space (IMS) are transferred via the dinuclear copper A center (CU(A)) of subunit 2 and heme A of subunit 1 to the active site in subunit 1, a binuclear center (BNC) formed by heme A3 and copper B (CU(B)). The BNC reduces molecular oxygen to 2 water molecules using 4 electrons from cytochrome c in the IMS and 4 protons from the mitochondrial matrix.</text>
</comment>
<dbReference type="GeneID" id="809613"/>
<feature type="domain" description="Heme-copper oxidase subunit III family profile" evidence="7">
    <location>
        <begin position="50"/>
        <end position="72"/>
    </location>
</feature>
<evidence type="ECO:0000256" key="5">
    <source>
        <dbReference type="RuleBase" id="RU003375"/>
    </source>
</evidence>
<comment type="subcellular location">
    <subcellularLocation>
        <location evidence="1">Membrane</location>
        <topology evidence="1">Multi-pass membrane protein</topology>
    </subcellularLocation>
</comment>
<geneLocation type="mitochondrion" evidence="8"/>
<dbReference type="GO" id="GO:0016020">
    <property type="term" value="C:membrane"/>
    <property type="evidence" value="ECO:0007669"/>
    <property type="project" value="UniProtKB-SubCell"/>
</dbReference>
<evidence type="ECO:0000256" key="6">
    <source>
        <dbReference type="SAM" id="Phobius"/>
    </source>
</evidence>
<dbReference type="EMBL" id="AF404303">
    <property type="protein sequence ID" value="AAK84228.1"/>
    <property type="molecule type" value="Genomic_DNA"/>
</dbReference>
<accession>Q950T0</accession>
<dbReference type="InterPro" id="IPR035973">
    <property type="entry name" value="Cyt_c_oxidase_su3-like_sf"/>
</dbReference>